<evidence type="ECO:0000256" key="1">
    <source>
        <dbReference type="SAM" id="Phobius"/>
    </source>
</evidence>
<reference evidence="3" key="1">
    <citation type="submission" date="2020-03" db="EMBL/GenBank/DDBJ databases">
        <title>Hybrid Assembly of Korean Phytophthora infestans isolates.</title>
        <authorList>
            <person name="Prokchorchik M."/>
            <person name="Lee Y."/>
            <person name="Seo J."/>
            <person name="Cho J.-H."/>
            <person name="Park Y.-E."/>
            <person name="Jang D.-C."/>
            <person name="Im J.-S."/>
            <person name="Choi J.-G."/>
            <person name="Park H.-J."/>
            <person name="Lee G.-B."/>
            <person name="Lee Y.-G."/>
            <person name="Hong S.-Y."/>
            <person name="Cho K."/>
            <person name="Sohn K.H."/>
        </authorList>
    </citation>
    <scope>NUCLEOTIDE SEQUENCE</scope>
    <source>
        <strain evidence="3">KR_2_A2</strain>
    </source>
</reference>
<feature type="chain" id="PRO_5035794641" description="Zonadhesin" evidence="2">
    <location>
        <begin position="21"/>
        <end position="1575"/>
    </location>
</feature>
<feature type="signal peptide" evidence="2">
    <location>
        <begin position="1"/>
        <end position="20"/>
    </location>
</feature>
<comment type="caution">
    <text evidence="3">The sequence shown here is derived from an EMBL/GenBank/DDBJ whole genome shotgun (WGS) entry which is preliminary data.</text>
</comment>
<proteinExistence type="predicted"/>
<dbReference type="EMBL" id="JAACNO010000556">
    <property type="protein sequence ID" value="KAF4146833.1"/>
    <property type="molecule type" value="Genomic_DNA"/>
</dbReference>
<keyword evidence="1" id="KW-0812">Transmembrane</keyword>
<keyword evidence="2" id="KW-0732">Signal</keyword>
<name>A0A8S9V2M1_PHYIN</name>
<evidence type="ECO:0000256" key="2">
    <source>
        <dbReference type="SAM" id="SignalP"/>
    </source>
</evidence>
<evidence type="ECO:0008006" key="5">
    <source>
        <dbReference type="Google" id="ProtNLM"/>
    </source>
</evidence>
<evidence type="ECO:0000313" key="4">
    <source>
        <dbReference type="Proteomes" id="UP000704712"/>
    </source>
</evidence>
<protein>
    <recommendedName>
        <fullName evidence="5">Zonadhesin</fullName>
    </recommendedName>
</protein>
<keyword evidence="1" id="KW-0472">Membrane</keyword>
<feature type="transmembrane region" description="Helical" evidence="1">
    <location>
        <begin position="1534"/>
        <end position="1553"/>
    </location>
</feature>
<keyword evidence="1" id="KW-1133">Transmembrane helix</keyword>
<dbReference type="Proteomes" id="UP000704712">
    <property type="component" value="Unassembled WGS sequence"/>
</dbReference>
<organism evidence="3 4">
    <name type="scientific">Phytophthora infestans</name>
    <name type="common">Potato late blight agent</name>
    <name type="synonym">Botrytis infestans</name>
    <dbReference type="NCBI Taxonomy" id="4787"/>
    <lineage>
        <taxon>Eukaryota</taxon>
        <taxon>Sar</taxon>
        <taxon>Stramenopiles</taxon>
        <taxon>Oomycota</taxon>
        <taxon>Peronosporomycetes</taxon>
        <taxon>Peronosporales</taxon>
        <taxon>Peronosporaceae</taxon>
        <taxon>Phytophthora</taxon>
    </lineage>
</organism>
<gene>
    <name evidence="3" type="ORF">GN958_ATG03970</name>
</gene>
<accession>A0A8S9V2M1</accession>
<sequence>MRALAQLSALAAVFATTALAQQENVLTSTNSASLRTTDTLLALSDGAECAVPESFALTITMGKCFSPTEIAEVRNSINWPVSNAKFKSKTLKTVSCSTTNESPYATPSPLLRPPQIEIVMGKKKATVRGAVIIRVCPSLDCGVLPTDIVVASAAKAHSAISQSVRDLVDCPTPTSSTSCREHGKCQCKCPSGMSFVYGSCICEGGKEEVSPGVCACPGDQSFIDGTCQCPGDQYLVDGKCQCPGDQSIVDGKCQCPGDQSLVGDKCRCPGDQVFVDSKCRCAGDQLFVDGKCRCPGDQSFVDDKCQCPGDQSLVDNKCQCPGDQLFVDNKCQCAGDQSLVDNKCQCPGDQSLVGDKCQCPGDQSLVDNKCQCAGDQLFVDGKCQCSGDQSFADGKCRCAGNQLFIDNKCQCAGDQSFIDGKCQCPGTQSLVDNKCQCPGDQSFVDGNCQCPGDQSLVDNKCQCPGDQSLADNKCQCAGDQSLVDNKCQCPGDHTLVDNKCQCPGDQSLVDDKCQCPGDQSLVGNKCQCPGDQSFVDGKCQCPGDQSLVGDKCQCPGDQVFVDGKCRCAGDQLFVDGKCRCPGDQSFVDDKCQCPGDQSLVDNKCQCPGDQSLADNKCQCAGDQFLVDNKCQCPGDQSLVDNKCQCPGDQSLVDDKCQCPGDQSLVGNKCQCPGDQSFVDGKCQCPGDQSLVGDKCQCPGDQVFVDGKCRCAGDQLFVDGKCRCPGDQSFVDDKCQCPGDQSLVDNKCQCPGDQLFVNNKCQCAGDQSLVDNKCQCPGDHSFVDGKCQCPGDQSLVDGKCQCADGLSFIEGKCQCTGDRSLVDGKCQCAGNQLFVDGKCECPTGMSMVRGECSCPYGEHDEYGVCVPSCYWKANNVGLSRMWTDPEKASLKLKDDCKVDAPVPKDSYVNDGRKNQNDAAKIDPVIAITATREGDATGVTHNSPWIDYALTPQNLENEVTFSSFGVFDLALTATDYHYEATCRGCIAVVDKFPPTAKDQCKTSSDPGTKVLYSTSTLDDAIAEEAKFKAFYSPDNVVNNGAYDPVTGANERCDDSSASVKDFFETTPSPLRSVDSTCFNSDFVTDLLDATPKTSPLLLSDVEMNTLQCTRCCSKSLTLREYYYAYDCSTEAANTEKKTATSDSCSFGHCLQMSSGTLVTSTADITTEANAKTTKIVAGLPTPITPGVKDIHRSITCSSFNAGCSYTSKLGELFKHSSHWGVSVPDSYNVDDFVYWRYSVGTESWNSWDDLATLTFTEAQTDVFVEAWTHCGQVFHDTFSVFLHPHSSRPKCVGFNAMWTELTAYPRTVDSHMCAYPGSDFVLMQFAYDSESGLPHDANTVKGKLTDVKCYVKLAASGSLAGVTHGEVPLTFAPDQNGRIQVSKQLALELVHDPETVENTDVQVECAFTFTHYDASTTETDTCSHSFTITDCDHAEIETYGTEAVCKAGECLSPSGTPGPFEACGGSVFATENYVTKQKTLSGECCKECSSTLACTALTESNPEDGVERCEPATTGEFLVMALRGEGEWKNAATPSMVVALMGVTALVAVVALVAVKRRNAGAARAREEYDAYYPLLE</sequence>
<evidence type="ECO:0000313" key="3">
    <source>
        <dbReference type="EMBL" id="KAF4146833.1"/>
    </source>
</evidence>